<dbReference type="RefSeq" id="WP_015753420.1">
    <property type="nucleotide sequence ID" value="NC_013222.1"/>
</dbReference>
<name>A4CIA5_ROBBH</name>
<dbReference type="EMBL" id="CP001712">
    <property type="protein sequence ID" value="EAR16663.1"/>
    <property type="molecule type" value="Genomic_DNA"/>
</dbReference>
<feature type="signal peptide" evidence="2">
    <location>
        <begin position="1"/>
        <end position="20"/>
    </location>
</feature>
<accession>A4CIA5</accession>
<dbReference type="AlphaFoldDB" id="A4CIA5"/>
<dbReference type="HOGENOM" id="CLU_1223623_0_0_10"/>
<gene>
    <name evidence="3" type="ordered locus">RB2501_07175</name>
</gene>
<keyword evidence="2" id="KW-0732">Signal</keyword>
<feature type="region of interest" description="Disordered" evidence="1">
    <location>
        <begin position="31"/>
        <end position="57"/>
    </location>
</feature>
<feature type="compositionally biased region" description="Low complexity" evidence="1">
    <location>
        <begin position="31"/>
        <end position="47"/>
    </location>
</feature>
<dbReference type="KEGG" id="rbi:RB2501_07175"/>
<protein>
    <submittedName>
        <fullName evidence="3">Uncharacterized protein</fullName>
    </submittedName>
</protein>
<evidence type="ECO:0000256" key="2">
    <source>
        <dbReference type="SAM" id="SignalP"/>
    </source>
</evidence>
<reference evidence="3 4" key="1">
    <citation type="journal article" date="2009" name="J. Bacteriol.">
        <title>Complete genome sequence of Robiginitalea biformata HTCC2501.</title>
        <authorList>
            <person name="Oh H.M."/>
            <person name="Giovannoni S.J."/>
            <person name="Lee K."/>
            <person name="Ferriera S."/>
            <person name="Johnson J."/>
            <person name="Cho J.C."/>
        </authorList>
    </citation>
    <scope>NUCLEOTIDE SEQUENCE [LARGE SCALE GENOMIC DNA]</scope>
    <source>
        <strain evidence="4">ATCC BAA-864 / HTCC2501 / KCTC 12146</strain>
    </source>
</reference>
<dbReference type="OrthoDB" id="1448135at2"/>
<sequence>MKHLICLWMLLLLTPSAAWSQDFMESMMQTAQMENEANAQEEGQPNEGTNSEAAETWEAELERMRESTPEFFASLDTKYLKCVAMMESYVYMYLKLVREHKLGDMTLSACDAYGMQTLAMASSTTFMYCAEGMEAPELNEEEKTDLMMDYIHKLTGFQELINHYVYSYYFDLVQSNFPNTPASAETMNHNYLVYLMEFFRPRYIIPQSLKIAREMEALGCGG</sequence>
<evidence type="ECO:0000313" key="4">
    <source>
        <dbReference type="Proteomes" id="UP000009049"/>
    </source>
</evidence>
<evidence type="ECO:0000256" key="1">
    <source>
        <dbReference type="SAM" id="MobiDB-lite"/>
    </source>
</evidence>
<evidence type="ECO:0000313" key="3">
    <source>
        <dbReference type="EMBL" id="EAR16663.1"/>
    </source>
</evidence>
<dbReference type="Proteomes" id="UP000009049">
    <property type="component" value="Chromosome"/>
</dbReference>
<keyword evidence="4" id="KW-1185">Reference proteome</keyword>
<feature type="chain" id="PRO_5002667556" evidence="2">
    <location>
        <begin position="21"/>
        <end position="222"/>
    </location>
</feature>
<proteinExistence type="predicted"/>
<organism evidence="3 4">
    <name type="scientific">Robiginitalea biformata (strain ATCC BAA-864 / DSM 15991 / KCTC 12146 / HTCC2501)</name>
    <dbReference type="NCBI Taxonomy" id="313596"/>
    <lineage>
        <taxon>Bacteria</taxon>
        <taxon>Pseudomonadati</taxon>
        <taxon>Bacteroidota</taxon>
        <taxon>Flavobacteriia</taxon>
        <taxon>Flavobacteriales</taxon>
        <taxon>Flavobacteriaceae</taxon>
        <taxon>Robiginitalea</taxon>
    </lineage>
</organism>